<dbReference type="InterPro" id="IPR013878">
    <property type="entry name" value="Mo25"/>
</dbReference>
<comment type="similarity">
    <text evidence="1">Belongs to the Mo25 family.</text>
</comment>
<dbReference type="InterPro" id="IPR018073">
    <property type="entry name" value="Prot_inh_cystat_CS"/>
</dbReference>
<dbReference type="SMART" id="SM00043">
    <property type="entry name" value="CY"/>
    <property type="match status" value="1"/>
</dbReference>
<accession>A0ABS8WGV9</accession>
<dbReference type="Pfam" id="PF08569">
    <property type="entry name" value="Mo25"/>
    <property type="match status" value="1"/>
</dbReference>
<evidence type="ECO:0000313" key="6">
    <source>
        <dbReference type="Proteomes" id="UP000823775"/>
    </source>
</evidence>
<comment type="caution">
    <text evidence="5">The sequence shown here is derived from an EMBL/GenBank/DDBJ whole genome shotgun (WGS) entry which is preliminary data.</text>
</comment>
<evidence type="ECO:0000259" key="4">
    <source>
        <dbReference type="SMART" id="SM00043"/>
    </source>
</evidence>
<keyword evidence="2" id="KW-0646">Protease inhibitor</keyword>
<dbReference type="InterPro" id="IPR016024">
    <property type="entry name" value="ARM-type_fold"/>
</dbReference>
<evidence type="ECO:0000313" key="5">
    <source>
        <dbReference type="EMBL" id="MCE3050008.1"/>
    </source>
</evidence>
<dbReference type="CDD" id="cd00042">
    <property type="entry name" value="CY"/>
    <property type="match status" value="1"/>
</dbReference>
<dbReference type="PANTHER" id="PTHR10182:SF34">
    <property type="entry name" value="MO25-LIKE PROTEIN"/>
    <property type="match status" value="1"/>
</dbReference>
<sequence>MFAVNEHNKEAGTKLEFQSIAKGESQVVAGTNYRLVINAKDGGGSIRRYLAIVWDKPWEKFKKLTSFKEMTERGRASSHQLCSRGSVPTPAVAASSFRENSFGAGDGAKMKGLFKSKPKTPVDLVRQTRELLMYVDRVPDTREGKREEKMMELSKSIRELKIVLYGNERTRSLIINCLPNLNLETRKDATQVVANLQRQQVQSRLIACDYLKQNIDLMDKLILGYENTDMALHYGAMLRECIRHQSVARYVLESEHMKKFFDYIQLPNFDIAADAAATFKELLTRHKSTVAEFLSKNYDWFFTEYNSKLLESSNYITRRQATALFGVNAVKFISKSMWIELGYLERTLSMLVRRECEKDSRSIWNVIPARIFWFIIYRKLCEIL</sequence>
<keyword evidence="6" id="KW-1185">Reference proteome</keyword>
<evidence type="ECO:0000256" key="2">
    <source>
        <dbReference type="ARBA" id="ARBA00022690"/>
    </source>
</evidence>
<protein>
    <recommendedName>
        <fullName evidence="4">Cystatin domain-containing protein</fullName>
    </recommendedName>
</protein>
<evidence type="ECO:0000256" key="3">
    <source>
        <dbReference type="ARBA" id="ARBA00022704"/>
    </source>
</evidence>
<dbReference type="Gene3D" id="1.25.10.10">
    <property type="entry name" value="Leucine-rich Repeat Variant"/>
    <property type="match status" value="1"/>
</dbReference>
<dbReference type="Gene3D" id="3.10.450.10">
    <property type="match status" value="1"/>
</dbReference>
<dbReference type="InterPro" id="IPR000010">
    <property type="entry name" value="Cystatin_dom"/>
</dbReference>
<dbReference type="EMBL" id="JACEIK010007283">
    <property type="protein sequence ID" value="MCE3050008.1"/>
    <property type="molecule type" value="Genomic_DNA"/>
</dbReference>
<evidence type="ECO:0000256" key="1">
    <source>
        <dbReference type="ARBA" id="ARBA00011012"/>
    </source>
</evidence>
<name>A0ABS8WGV9_DATST</name>
<reference evidence="5 6" key="1">
    <citation type="journal article" date="2021" name="BMC Genomics">
        <title>Datura genome reveals duplications of psychoactive alkaloid biosynthetic genes and high mutation rate following tissue culture.</title>
        <authorList>
            <person name="Rajewski A."/>
            <person name="Carter-House D."/>
            <person name="Stajich J."/>
            <person name="Litt A."/>
        </authorList>
    </citation>
    <scope>NUCLEOTIDE SEQUENCE [LARGE SCALE GENOMIC DNA]</scope>
    <source>
        <strain evidence="5">AR-01</strain>
    </source>
</reference>
<dbReference type="PANTHER" id="PTHR10182">
    <property type="entry name" value="CALCIUM-BINDING PROTEIN 39-RELATED"/>
    <property type="match status" value="1"/>
</dbReference>
<gene>
    <name evidence="5" type="ORF">HAX54_046281</name>
</gene>
<dbReference type="SUPFAM" id="SSF54403">
    <property type="entry name" value="Cystatin/monellin"/>
    <property type="match status" value="1"/>
</dbReference>
<dbReference type="InterPro" id="IPR011989">
    <property type="entry name" value="ARM-like"/>
</dbReference>
<dbReference type="PROSITE" id="PS00287">
    <property type="entry name" value="CYSTATIN"/>
    <property type="match status" value="1"/>
</dbReference>
<proteinExistence type="inferred from homology"/>
<dbReference type="InterPro" id="IPR046350">
    <property type="entry name" value="Cystatin_sf"/>
</dbReference>
<feature type="domain" description="Cystatin" evidence="4">
    <location>
        <begin position="2"/>
        <end position="70"/>
    </location>
</feature>
<organism evidence="5 6">
    <name type="scientific">Datura stramonium</name>
    <name type="common">Jimsonweed</name>
    <name type="synonym">Common thornapple</name>
    <dbReference type="NCBI Taxonomy" id="4076"/>
    <lineage>
        <taxon>Eukaryota</taxon>
        <taxon>Viridiplantae</taxon>
        <taxon>Streptophyta</taxon>
        <taxon>Embryophyta</taxon>
        <taxon>Tracheophyta</taxon>
        <taxon>Spermatophyta</taxon>
        <taxon>Magnoliopsida</taxon>
        <taxon>eudicotyledons</taxon>
        <taxon>Gunneridae</taxon>
        <taxon>Pentapetalae</taxon>
        <taxon>asterids</taxon>
        <taxon>lamiids</taxon>
        <taxon>Solanales</taxon>
        <taxon>Solanaceae</taxon>
        <taxon>Solanoideae</taxon>
        <taxon>Datureae</taxon>
        <taxon>Datura</taxon>
    </lineage>
</organism>
<dbReference type="Pfam" id="PF16845">
    <property type="entry name" value="SQAPI"/>
    <property type="match status" value="1"/>
</dbReference>
<dbReference type="Proteomes" id="UP000823775">
    <property type="component" value="Unassembled WGS sequence"/>
</dbReference>
<dbReference type="SUPFAM" id="SSF48371">
    <property type="entry name" value="ARM repeat"/>
    <property type="match status" value="1"/>
</dbReference>
<keyword evidence="3" id="KW-0789">Thiol protease inhibitor</keyword>